<keyword evidence="1" id="KW-0456">Lyase</keyword>
<evidence type="ECO:0000313" key="4">
    <source>
        <dbReference type="Proteomes" id="UP000030403"/>
    </source>
</evidence>
<feature type="domain" description="Amidohydrolase-related" evidence="2">
    <location>
        <begin position="4"/>
        <end position="277"/>
    </location>
</feature>
<comment type="caution">
    <text evidence="3">The sequence shown here is derived from an EMBL/GenBank/DDBJ whole genome shotgun (WGS) entry which is preliminary data.</text>
</comment>
<dbReference type="GO" id="GO:0016831">
    <property type="term" value="F:carboxy-lyase activity"/>
    <property type="evidence" value="ECO:0007669"/>
    <property type="project" value="InterPro"/>
</dbReference>
<reference evidence="3 4" key="1">
    <citation type="submission" date="2013-08" db="EMBL/GenBank/DDBJ databases">
        <authorList>
            <person name="Huang J."/>
            <person name="Wang G."/>
        </authorList>
    </citation>
    <scope>NUCLEOTIDE SEQUENCE [LARGE SCALE GENOMIC DNA]</scope>
    <source>
        <strain evidence="3 4">BH030004</strain>
    </source>
</reference>
<sequence length="283" mass="32187">MKIIDAHIHFSDIETFKYTARKLSHVDYSGKGLTKEMEEGNIACAIGMGVTETPEMGFPDHHASSPMRLDLEESLPTRVAVCPGVNPYLLDQPGLDRLEKELQKPEVVGIKIYLGYYPYYATDEIYQPVYDLAAAYNVPVVFHTGDTYSERGLLKYSHPLTLDEVAVMRRDVNFMMAHLGDPWVLTGAEIVYKNPNMYADLSGWVVGTKSTLERKLEGNYFYHVRHALTYCGHYEKLLFGSDWPLAPIKDYAEFIGALVPEKHHKNVFYRNAEGLFPKVDQLL</sequence>
<evidence type="ECO:0000259" key="2">
    <source>
        <dbReference type="Pfam" id="PF04909"/>
    </source>
</evidence>
<dbReference type="GO" id="GO:0016787">
    <property type="term" value="F:hydrolase activity"/>
    <property type="evidence" value="ECO:0007669"/>
    <property type="project" value="UniProtKB-KW"/>
</dbReference>
<dbReference type="InterPro" id="IPR032465">
    <property type="entry name" value="ACMSD"/>
</dbReference>
<dbReference type="CDD" id="cd01292">
    <property type="entry name" value="metallo-dependent_hydrolases"/>
    <property type="match status" value="1"/>
</dbReference>
<proteinExistence type="predicted"/>
<keyword evidence="3" id="KW-0378">Hydrolase</keyword>
<dbReference type="SUPFAM" id="SSF51556">
    <property type="entry name" value="Metallo-dependent hydrolases"/>
    <property type="match status" value="1"/>
</dbReference>
<accession>A0A0A5I3M6</accession>
<dbReference type="Pfam" id="PF04909">
    <property type="entry name" value="Amidohydro_2"/>
    <property type="match status" value="1"/>
</dbReference>
<dbReference type="PANTHER" id="PTHR21240">
    <property type="entry name" value="2-AMINO-3-CARBOXYLMUCONATE-6-SEMIALDEHYDE DECARBOXYLASE"/>
    <property type="match status" value="1"/>
</dbReference>
<dbReference type="eggNOG" id="COG2159">
    <property type="taxonomic scope" value="Bacteria"/>
</dbReference>
<dbReference type="PANTHER" id="PTHR21240:SF19">
    <property type="entry name" value="CATALYTIC_ HYDROLASE"/>
    <property type="match status" value="1"/>
</dbReference>
<dbReference type="Gene3D" id="3.20.20.140">
    <property type="entry name" value="Metal-dependent hydrolases"/>
    <property type="match status" value="1"/>
</dbReference>
<dbReference type="InterPro" id="IPR032466">
    <property type="entry name" value="Metal_Hydrolase"/>
</dbReference>
<name>A0A0A5I3M6_9BACI</name>
<organism evidence="3 4">
    <name type="scientific">Pontibacillus marinus BH030004 = DSM 16465</name>
    <dbReference type="NCBI Taxonomy" id="1385511"/>
    <lineage>
        <taxon>Bacteria</taxon>
        <taxon>Bacillati</taxon>
        <taxon>Bacillota</taxon>
        <taxon>Bacilli</taxon>
        <taxon>Bacillales</taxon>
        <taxon>Bacillaceae</taxon>
        <taxon>Pontibacillus</taxon>
    </lineage>
</organism>
<dbReference type="InterPro" id="IPR006680">
    <property type="entry name" value="Amidohydro-rel"/>
</dbReference>
<dbReference type="OrthoDB" id="9771932at2"/>
<dbReference type="STRING" id="1385511.GCA_000425225_01629"/>
<dbReference type="EMBL" id="AVPF01000007">
    <property type="protein sequence ID" value="KGX90427.1"/>
    <property type="molecule type" value="Genomic_DNA"/>
</dbReference>
<protein>
    <submittedName>
        <fullName evidence="3">Amidohydrolase</fullName>
    </submittedName>
</protein>
<evidence type="ECO:0000313" key="3">
    <source>
        <dbReference type="EMBL" id="KGX90427.1"/>
    </source>
</evidence>
<keyword evidence="4" id="KW-1185">Reference proteome</keyword>
<dbReference type="RefSeq" id="WP_027448498.1">
    <property type="nucleotide sequence ID" value="NZ_AVPF01000007.1"/>
</dbReference>
<evidence type="ECO:0000256" key="1">
    <source>
        <dbReference type="ARBA" id="ARBA00023239"/>
    </source>
</evidence>
<dbReference type="AlphaFoldDB" id="A0A0A5I3M6"/>
<dbReference type="Proteomes" id="UP000030403">
    <property type="component" value="Unassembled WGS sequence"/>
</dbReference>
<gene>
    <name evidence="3" type="ORF">N783_16745</name>
</gene>